<dbReference type="NCBIfam" id="NF003410">
    <property type="entry name" value="PRK04778.1-4"/>
    <property type="match status" value="1"/>
</dbReference>
<evidence type="ECO:0000256" key="5">
    <source>
        <dbReference type="ARBA" id="ARBA00023210"/>
    </source>
</evidence>
<feature type="coiled-coil region" evidence="6">
    <location>
        <begin position="110"/>
        <end position="137"/>
    </location>
</feature>
<dbReference type="EMBL" id="VCID01000543">
    <property type="protein sequence ID" value="TNY46429.1"/>
    <property type="molecule type" value="Genomic_DNA"/>
</dbReference>
<proteinExistence type="inferred from homology"/>
<gene>
    <name evidence="6 7" type="primary">ezrA</name>
    <name evidence="7" type="ORF">FGO82_08985</name>
</gene>
<keyword evidence="3 6" id="KW-0175">Coiled coil</keyword>
<comment type="subcellular location">
    <subcellularLocation>
        <location evidence="6">Cell membrane</location>
        <topology evidence="6">Single-pass membrane protein</topology>
    </subcellularLocation>
    <text evidence="6">Colocalized with FtsZ to the nascent septal site.</text>
</comment>
<keyword evidence="6" id="KW-1003">Cell membrane</keyword>
<comment type="caution">
    <text evidence="7">The sequence shown here is derived from an EMBL/GenBank/DDBJ whole genome shotgun (WGS) entry which is preliminary data.</text>
</comment>
<dbReference type="NCBIfam" id="NF003407">
    <property type="entry name" value="PRK04778.1-1"/>
    <property type="match status" value="1"/>
</dbReference>
<dbReference type="SMR" id="A0A660A4I4"/>
<evidence type="ECO:0000313" key="8">
    <source>
        <dbReference type="Proteomes" id="UP000316580"/>
    </source>
</evidence>
<protein>
    <recommendedName>
        <fullName evidence="6">Septation ring formation regulator EzrA</fullName>
    </recommendedName>
</protein>
<evidence type="ECO:0000256" key="3">
    <source>
        <dbReference type="ARBA" id="ARBA00023054"/>
    </source>
</evidence>
<organism evidence="7 8">
    <name type="scientific">Streptococcus pyogenes</name>
    <dbReference type="NCBI Taxonomy" id="1314"/>
    <lineage>
        <taxon>Bacteria</taxon>
        <taxon>Bacillati</taxon>
        <taxon>Bacillota</taxon>
        <taxon>Bacilli</taxon>
        <taxon>Lactobacillales</taxon>
        <taxon>Streptococcaceae</taxon>
        <taxon>Streptococcus</taxon>
    </lineage>
</organism>
<evidence type="ECO:0000256" key="2">
    <source>
        <dbReference type="ARBA" id="ARBA00022989"/>
    </source>
</evidence>
<accession>A0A660A4I4</accession>
<dbReference type="Pfam" id="PF06160">
    <property type="entry name" value="EzrA"/>
    <property type="match status" value="1"/>
</dbReference>
<keyword evidence="5 6" id="KW-0717">Septation</keyword>
<evidence type="ECO:0000256" key="6">
    <source>
        <dbReference type="HAMAP-Rule" id="MF_00728"/>
    </source>
</evidence>
<feature type="topological domain" description="Cytoplasmic" evidence="6">
    <location>
        <begin position="27"/>
        <end position="574"/>
    </location>
</feature>
<reference evidence="7 8" key="1">
    <citation type="submission" date="2019-05" db="EMBL/GenBank/DDBJ databases">
        <title>Novel genomic isolates of S.pyogenes and S.dysgalactiae subsp. equisimilis associated to necrotising fasciitis (NSTI).</title>
        <authorList>
            <person name="Barrantes I."/>
        </authorList>
    </citation>
    <scope>NUCLEOTIDE SEQUENCE [LARGE SCALE GENOMIC DNA]</scope>
    <source>
        <strain evidence="7 8">SPY6028</strain>
    </source>
</reference>
<comment type="similarity">
    <text evidence="6">Belongs to the EzrA family.</text>
</comment>
<keyword evidence="6" id="KW-0132">Cell division</keyword>
<keyword evidence="4 6" id="KW-0472">Membrane</keyword>
<dbReference type="HAMAP" id="MF_00728">
    <property type="entry name" value="EzrA"/>
    <property type="match status" value="1"/>
</dbReference>
<feature type="coiled-coil region" evidence="6">
    <location>
        <begin position="280"/>
        <end position="349"/>
    </location>
</feature>
<evidence type="ECO:0000256" key="4">
    <source>
        <dbReference type="ARBA" id="ARBA00023136"/>
    </source>
</evidence>
<comment type="function">
    <text evidence="6">Negative regulator of FtsZ ring formation; modulates the frequency and position of FtsZ ring formation. Inhibits FtsZ ring formation at polar sites. Interacts either with FtsZ or with one of its binding partners to promote depolymerization.</text>
</comment>
<dbReference type="GO" id="GO:0005940">
    <property type="term" value="C:septin ring"/>
    <property type="evidence" value="ECO:0007669"/>
    <property type="project" value="InterPro"/>
</dbReference>
<sequence length="574" mass="66043">MSSGIILLIVAIVLLVIIAYLVGVIIRKRNDSLITSLEERKQALFALPVNDEIEEVKSLHLIGQSQTSFREWNQKWVDLTVNSFADIENHIFEAENLNDTFNFIRAKHEINSVESQLNLVEEDIASIREALNILKEQEEKNSARVTHALDLYEKLQASISENEDNFGSTMPEIDKQMKNIETEFSQFVALNSSGDPVEASEVLDRAEEHTIALGQITEQIPAIVAKLEDDFPDQLDDLETGYRRLLEENYHFPEKNIEARFQEIRESIRANSSELVTLDLDRAREENTHIQERIDSLYEVFEREIAAYKVAAKNSKMLPRYLAHVKHNNEQLKDEIARLSRKYILSETESLTVKAFEKDIKEIEDSTLAVAEQFGLQEKPFSELQVTFERSIKTLTNVESGQMDVFAAVKDIEKIESQARHNLDVYVTQLHMIKRYMEKRHLPGIPQDFLSAFFTTSSQLEALMDELSRGRINIEAVSRLSEVATVAIANLEDLTYQVVQNATLTEQLLQYSNRYRSFEAGVQSSFEHALRLFEVENDYQASFDEISYALETVEPGVTDRFVNSYEKTREHIRF</sequence>
<name>A0A660A4I4_STRPY</name>
<dbReference type="RefSeq" id="WP_011528447.1">
    <property type="nucleotide sequence ID" value="NZ_CAAHOJ010000003.1"/>
</dbReference>
<dbReference type="GO" id="GO:0000921">
    <property type="term" value="P:septin ring assembly"/>
    <property type="evidence" value="ECO:0007669"/>
    <property type="project" value="InterPro"/>
</dbReference>
<dbReference type="GO" id="GO:0005886">
    <property type="term" value="C:plasma membrane"/>
    <property type="evidence" value="ECO:0007669"/>
    <property type="project" value="UniProtKB-SubCell"/>
</dbReference>
<evidence type="ECO:0000313" key="7">
    <source>
        <dbReference type="EMBL" id="TNY46429.1"/>
    </source>
</evidence>
<feature type="topological domain" description="Extracellular" evidence="6">
    <location>
        <begin position="1"/>
        <end position="7"/>
    </location>
</feature>
<keyword evidence="1 6" id="KW-0812">Transmembrane</keyword>
<dbReference type="InterPro" id="IPR010379">
    <property type="entry name" value="EzrA"/>
</dbReference>
<dbReference type="Proteomes" id="UP000316580">
    <property type="component" value="Unassembled WGS sequence"/>
</dbReference>
<evidence type="ECO:0000256" key="1">
    <source>
        <dbReference type="ARBA" id="ARBA00022692"/>
    </source>
</evidence>
<keyword evidence="2 6" id="KW-1133">Transmembrane helix</keyword>
<dbReference type="GO" id="GO:0000917">
    <property type="term" value="P:division septum assembly"/>
    <property type="evidence" value="ECO:0007669"/>
    <property type="project" value="UniProtKB-KW"/>
</dbReference>
<dbReference type="AlphaFoldDB" id="A0A660A4I4"/>
<keyword evidence="6" id="KW-0131">Cell cycle</keyword>